<dbReference type="Proteomes" id="UP000507140">
    <property type="component" value="Unassembled WGS sequence"/>
</dbReference>
<dbReference type="CDD" id="cd06223">
    <property type="entry name" value="PRTases_typeI"/>
    <property type="match status" value="1"/>
</dbReference>
<organism evidence="2 3">
    <name type="scientific">Achromobacter mucicolens</name>
    <dbReference type="NCBI Taxonomy" id="1389922"/>
    <lineage>
        <taxon>Bacteria</taxon>
        <taxon>Pseudomonadati</taxon>
        <taxon>Pseudomonadota</taxon>
        <taxon>Betaproteobacteria</taxon>
        <taxon>Burkholderiales</taxon>
        <taxon>Alcaligenaceae</taxon>
        <taxon>Achromobacter</taxon>
    </lineage>
</organism>
<sequence length="248" mass="27124">MISARVTAWQHNWLGTQEIMNILFRNRREAGLLLARQLASYAGRPDVIVVALPRGGVPVGFEVAAELNAPLDIKVVRKIGMPGHPEYAIGAISSDQSLFQTREIEAYGVDPKAIESIVSRERKEIERRESVYRAGRPPLPLQGKVVIVVDDGLATGSTMRVALQSVRKNNPAWVVAAVPVAAAEIRQALEGDADEVACLHTPTPFYGVGQWYADFEQTADDEVLHLLHEAQRRHPSTASTTTSSSRNG</sequence>
<dbReference type="InterPro" id="IPR029057">
    <property type="entry name" value="PRTase-like"/>
</dbReference>
<dbReference type="SUPFAM" id="SSF53271">
    <property type="entry name" value="PRTase-like"/>
    <property type="match status" value="1"/>
</dbReference>
<evidence type="ECO:0000313" key="2">
    <source>
        <dbReference type="EMBL" id="CAB3842638.1"/>
    </source>
</evidence>
<gene>
    <name evidence="2" type="ORF">LMG3415_01528</name>
</gene>
<accession>A0ABM8LA76</accession>
<reference evidence="2 3" key="1">
    <citation type="submission" date="2020-04" db="EMBL/GenBank/DDBJ databases">
        <authorList>
            <person name="De Canck E."/>
        </authorList>
    </citation>
    <scope>NUCLEOTIDE SEQUENCE [LARGE SCALE GENOMIC DNA]</scope>
    <source>
        <strain evidence="2 3">LMG 3415</strain>
    </source>
</reference>
<dbReference type="Pfam" id="PF00156">
    <property type="entry name" value="Pribosyltran"/>
    <property type="match status" value="1"/>
</dbReference>
<proteinExistence type="predicted"/>
<name>A0ABM8LA76_9BURK</name>
<protein>
    <recommendedName>
        <fullName evidence="1">Phosphoribosyltransferase domain-containing protein</fullName>
    </recommendedName>
</protein>
<evidence type="ECO:0000313" key="3">
    <source>
        <dbReference type="Proteomes" id="UP000507140"/>
    </source>
</evidence>
<comment type="caution">
    <text evidence="2">The sequence shown here is derived from an EMBL/GenBank/DDBJ whole genome shotgun (WGS) entry which is preliminary data.</text>
</comment>
<dbReference type="Gene3D" id="3.40.50.2020">
    <property type="match status" value="1"/>
</dbReference>
<evidence type="ECO:0000259" key="1">
    <source>
        <dbReference type="Pfam" id="PF00156"/>
    </source>
</evidence>
<feature type="domain" description="Phosphoribosyltransferase" evidence="1">
    <location>
        <begin position="34"/>
        <end position="196"/>
    </location>
</feature>
<dbReference type="EMBL" id="CADIKR010000001">
    <property type="protein sequence ID" value="CAB3842638.1"/>
    <property type="molecule type" value="Genomic_DNA"/>
</dbReference>
<keyword evidence="3" id="KW-1185">Reference proteome</keyword>
<dbReference type="Gene3D" id="3.30.1310.20">
    <property type="entry name" value="PRTase-like"/>
    <property type="match status" value="1"/>
</dbReference>
<dbReference type="InterPro" id="IPR000836">
    <property type="entry name" value="PRTase_dom"/>
</dbReference>